<comment type="caution">
    <text evidence="2">The sequence shown here is derived from an EMBL/GenBank/DDBJ whole genome shotgun (WGS) entry which is preliminary data.</text>
</comment>
<dbReference type="GO" id="GO:0020037">
    <property type="term" value="F:heme binding"/>
    <property type="evidence" value="ECO:0007669"/>
    <property type="project" value="InterPro"/>
</dbReference>
<reference evidence="2 3" key="1">
    <citation type="journal article" date="2018" name="Gigascience">
        <title>Genomes of trombidid mites reveal novel predicted allergens and laterally-transferred genes associated with secondary metabolism.</title>
        <authorList>
            <person name="Dong X."/>
            <person name="Chaisiri K."/>
            <person name="Xia D."/>
            <person name="Armstrong S.D."/>
            <person name="Fang Y."/>
            <person name="Donnelly M.J."/>
            <person name="Kadowaki T."/>
            <person name="McGarry J.W."/>
            <person name="Darby A.C."/>
            <person name="Makepeace B.L."/>
        </authorList>
    </citation>
    <scope>NUCLEOTIDE SEQUENCE [LARGE SCALE GENOMIC DNA]</scope>
    <source>
        <strain evidence="2">UoL-UT</strain>
    </source>
</reference>
<keyword evidence="3" id="KW-1185">Reference proteome</keyword>
<evidence type="ECO:0000313" key="3">
    <source>
        <dbReference type="Proteomes" id="UP000288716"/>
    </source>
</evidence>
<dbReference type="STRING" id="299467.A0A443SG95"/>
<dbReference type="InterPro" id="IPR036396">
    <property type="entry name" value="Cyt_P450_sf"/>
</dbReference>
<accession>A0A443SG95</accession>
<dbReference type="GO" id="GO:0005506">
    <property type="term" value="F:iron ion binding"/>
    <property type="evidence" value="ECO:0007669"/>
    <property type="project" value="InterPro"/>
</dbReference>
<dbReference type="VEuPathDB" id="VectorBase:LDEU005513"/>
<keyword evidence="1" id="KW-0503">Monooxygenase</keyword>
<protein>
    <submittedName>
        <fullName evidence="2">Cytochrome P450 20A1-like protein</fullName>
    </submittedName>
</protein>
<gene>
    <name evidence="2" type="ORF">B4U80_10787</name>
</gene>
<dbReference type="Proteomes" id="UP000288716">
    <property type="component" value="Unassembled WGS sequence"/>
</dbReference>
<name>A0A443SG95_9ACAR</name>
<dbReference type="SUPFAM" id="SSF48264">
    <property type="entry name" value="Cytochrome P450"/>
    <property type="match status" value="1"/>
</dbReference>
<dbReference type="PANTHER" id="PTHR24280">
    <property type="entry name" value="CYTOCHROME P450 20A1"/>
    <property type="match status" value="1"/>
</dbReference>
<dbReference type="OrthoDB" id="1470350at2759"/>
<proteinExistence type="predicted"/>
<dbReference type="EMBL" id="NCKV01002677">
    <property type="protein sequence ID" value="RWS26526.1"/>
    <property type="molecule type" value="Genomic_DNA"/>
</dbReference>
<dbReference type="AlphaFoldDB" id="A0A443SG95"/>
<dbReference type="GO" id="GO:0016705">
    <property type="term" value="F:oxidoreductase activity, acting on paired donors, with incorporation or reduction of molecular oxygen"/>
    <property type="evidence" value="ECO:0007669"/>
    <property type="project" value="InterPro"/>
</dbReference>
<dbReference type="GO" id="GO:0016020">
    <property type="term" value="C:membrane"/>
    <property type="evidence" value="ECO:0007669"/>
    <property type="project" value="TreeGrafter"/>
</dbReference>
<dbReference type="PANTHER" id="PTHR24280:SF4">
    <property type="entry name" value="CYTOCHROME P450 20A1"/>
    <property type="match status" value="1"/>
</dbReference>
<keyword evidence="1" id="KW-0560">Oxidoreductase</keyword>
<evidence type="ECO:0000313" key="2">
    <source>
        <dbReference type="EMBL" id="RWS26526.1"/>
    </source>
</evidence>
<dbReference type="Gene3D" id="1.10.630.10">
    <property type="entry name" value="Cytochrome P450"/>
    <property type="match status" value="1"/>
</dbReference>
<sequence>EGNLLDIVKSGGLGNYLRNLHEKYGDIASFWLFGPLLAVSVSSPNTADKLSHLFDKPTDLYEPLKAFVGKSSILFTNGNEARQRRALWNQLLLELLEKWADSPKDEHIPVQQYMKAFFAKLMLSIGFGDYFKKNGKLILEFGRTLEVCWLELESRVGNYVPEEESVRHSNFVKNCNSLREHIDKALQYYEDVESSHALLEPLILSKELKKDEILDDCMTYILKTYSLSTAAAWVLYELASKSEEPVLRDRNSIDNFVNKTLCNRVVESWTARVNNHVDEDIAGNTVPKGTPIVFALNSLLENEENCEFIFGCRRSKRYCPANNFSIKTLRLLVDYVTNNFMLNLVSSDLKPQTVNSIIERSEDELWITVTTKK</sequence>
<evidence type="ECO:0000256" key="1">
    <source>
        <dbReference type="ARBA" id="ARBA00023033"/>
    </source>
</evidence>
<dbReference type="GO" id="GO:0004497">
    <property type="term" value="F:monooxygenase activity"/>
    <property type="evidence" value="ECO:0007669"/>
    <property type="project" value="UniProtKB-KW"/>
</dbReference>
<organism evidence="2 3">
    <name type="scientific">Leptotrombidium deliense</name>
    <dbReference type="NCBI Taxonomy" id="299467"/>
    <lineage>
        <taxon>Eukaryota</taxon>
        <taxon>Metazoa</taxon>
        <taxon>Ecdysozoa</taxon>
        <taxon>Arthropoda</taxon>
        <taxon>Chelicerata</taxon>
        <taxon>Arachnida</taxon>
        <taxon>Acari</taxon>
        <taxon>Acariformes</taxon>
        <taxon>Trombidiformes</taxon>
        <taxon>Prostigmata</taxon>
        <taxon>Anystina</taxon>
        <taxon>Parasitengona</taxon>
        <taxon>Trombiculoidea</taxon>
        <taxon>Trombiculidae</taxon>
        <taxon>Leptotrombidium</taxon>
    </lineage>
</organism>
<dbReference type="InterPro" id="IPR052666">
    <property type="entry name" value="CYP450_20A1-like"/>
</dbReference>
<feature type="non-terminal residue" evidence="2">
    <location>
        <position position="1"/>
    </location>
</feature>